<evidence type="ECO:0000313" key="15">
    <source>
        <dbReference type="Proteomes" id="UP000295351"/>
    </source>
</evidence>
<dbReference type="PROSITE" id="PS00595">
    <property type="entry name" value="AA_TRANSFER_CLASS_5"/>
    <property type="match status" value="1"/>
</dbReference>
<dbReference type="SUPFAM" id="SSF53383">
    <property type="entry name" value="PLP-dependent transferases"/>
    <property type="match status" value="1"/>
</dbReference>
<keyword evidence="6" id="KW-0808">Transferase</keyword>
<keyword evidence="10" id="KW-0411">Iron-sulfur</keyword>
<dbReference type="InterPro" id="IPR015422">
    <property type="entry name" value="PyrdxlP-dep_Trfase_small"/>
</dbReference>
<evidence type="ECO:0000256" key="12">
    <source>
        <dbReference type="RuleBase" id="RU004504"/>
    </source>
</evidence>
<dbReference type="InterPro" id="IPR020578">
    <property type="entry name" value="Aminotrans_V_PyrdxlP_BS"/>
</dbReference>
<evidence type="ECO:0000256" key="7">
    <source>
        <dbReference type="ARBA" id="ARBA00022723"/>
    </source>
</evidence>
<dbReference type="GO" id="GO:0051536">
    <property type="term" value="F:iron-sulfur cluster binding"/>
    <property type="evidence" value="ECO:0007669"/>
    <property type="project" value="UniProtKB-KW"/>
</dbReference>
<keyword evidence="9" id="KW-0408">Iron</keyword>
<dbReference type="PIRSF" id="PIRSF005572">
    <property type="entry name" value="NifS"/>
    <property type="match status" value="1"/>
</dbReference>
<proteinExistence type="inferred from homology"/>
<feature type="domain" description="Aminotransferase class V" evidence="13">
    <location>
        <begin position="18"/>
        <end position="373"/>
    </location>
</feature>
<dbReference type="InterPro" id="IPR015421">
    <property type="entry name" value="PyrdxlP-dep_Trfase_major"/>
</dbReference>
<comment type="similarity">
    <text evidence="3">Belongs to the class-V pyridoxal-phosphate-dependent aminotransferase family. NifS/IscS subfamily.</text>
</comment>
<keyword evidence="15" id="KW-1185">Reference proteome</keyword>
<gene>
    <name evidence="14" type="ORF">EV665_12936</name>
</gene>
<dbReference type="Pfam" id="PF00266">
    <property type="entry name" value="Aminotran_5"/>
    <property type="match status" value="1"/>
</dbReference>
<reference evidence="14 15" key="1">
    <citation type="submission" date="2019-03" db="EMBL/GenBank/DDBJ databases">
        <title>Genomic Encyclopedia of Type Strains, Phase IV (KMG-IV): sequencing the most valuable type-strain genomes for metagenomic binning, comparative biology and taxonomic classification.</title>
        <authorList>
            <person name="Goeker M."/>
        </authorList>
    </citation>
    <scope>NUCLEOTIDE SEQUENCE [LARGE SCALE GENOMIC DNA]</scope>
    <source>
        <strain evidence="14 15">DSM 18401</strain>
    </source>
</reference>
<dbReference type="PANTHER" id="PTHR11601">
    <property type="entry name" value="CYSTEINE DESULFURYLASE FAMILY MEMBER"/>
    <property type="match status" value="1"/>
</dbReference>
<dbReference type="EMBL" id="SLVX01000029">
    <property type="protein sequence ID" value="TCN35210.1"/>
    <property type="molecule type" value="Genomic_DNA"/>
</dbReference>
<keyword evidence="8" id="KW-0663">Pyridoxal phosphate</keyword>
<dbReference type="Gene3D" id="3.40.640.10">
    <property type="entry name" value="Type I PLP-dependent aspartate aminotransferase-like (Major domain)"/>
    <property type="match status" value="1"/>
</dbReference>
<dbReference type="Gene3D" id="1.10.260.50">
    <property type="match status" value="1"/>
</dbReference>
<evidence type="ECO:0000256" key="11">
    <source>
        <dbReference type="ARBA" id="ARBA00050776"/>
    </source>
</evidence>
<evidence type="ECO:0000256" key="10">
    <source>
        <dbReference type="ARBA" id="ARBA00023014"/>
    </source>
</evidence>
<dbReference type="PANTHER" id="PTHR11601:SF34">
    <property type="entry name" value="CYSTEINE DESULFURASE"/>
    <property type="match status" value="1"/>
</dbReference>
<accession>A0A4V6NL10</accession>
<dbReference type="Gene3D" id="3.90.1150.10">
    <property type="entry name" value="Aspartate Aminotransferase, domain 1"/>
    <property type="match status" value="1"/>
</dbReference>
<dbReference type="Proteomes" id="UP000295351">
    <property type="component" value="Unassembled WGS sequence"/>
</dbReference>
<evidence type="ECO:0000256" key="1">
    <source>
        <dbReference type="ARBA" id="ARBA00001933"/>
    </source>
</evidence>
<comment type="function">
    <text evidence="2">Catalyzes the removal of elemental sulfur atoms from cysteine to produce alanine. Seems to participate in the biosynthesis of the nitrogenase metalloclusters by providing the inorganic sulfur required for the Fe-S core formation.</text>
</comment>
<dbReference type="AlphaFoldDB" id="A0A4V6NL10"/>
<comment type="cofactor">
    <cofactor evidence="1 12">
        <name>pyridoxal 5'-phosphate</name>
        <dbReference type="ChEBI" id="CHEBI:597326"/>
    </cofactor>
</comment>
<sequence length="396" mass="42013">MSDPARERAVSSRSNAMIYLDHHATTPVDSRVVDIVTRAMLDDYGNANGVENLHGERAASIVDRSKASVASLLRSDPADVHFTSGSTEAIELALSHAIASGKAPLRVGLSTVEHKAVIDYVLRAEGLGLCTKVWLPVNDEAMLDWTAFETALHSGLDLVCVMAANNEVGTTYPITEVAAASHLFGAKILVDATQAVGRMEIDTEGDNLDYVVVSAHKVYGPKGIGALISRHFEPSHLTGLRGAHQATPNVPGIAGMGRAFEIMEMEGDEESRRLALLRDLLLRRLQALVPGLVVNGSEKDRLPHNLHVSAPGAPNDIVLLRLRGQVSVSTGSACNSGAQEPSHVLRAMGLDAARIESSLRMGLGRSTSNDDVKIAATLIADAIADVRSSLSGESYA</sequence>
<organism evidence="14 15">
    <name type="scientific">Shinella granuli</name>
    <dbReference type="NCBI Taxonomy" id="323621"/>
    <lineage>
        <taxon>Bacteria</taxon>
        <taxon>Pseudomonadati</taxon>
        <taxon>Pseudomonadota</taxon>
        <taxon>Alphaproteobacteria</taxon>
        <taxon>Hyphomicrobiales</taxon>
        <taxon>Rhizobiaceae</taxon>
        <taxon>Shinella</taxon>
    </lineage>
</organism>
<evidence type="ECO:0000313" key="14">
    <source>
        <dbReference type="EMBL" id="TCN35210.1"/>
    </source>
</evidence>
<name>A0A4V6NL10_SHIGR</name>
<evidence type="ECO:0000256" key="8">
    <source>
        <dbReference type="ARBA" id="ARBA00022898"/>
    </source>
</evidence>
<evidence type="ECO:0000256" key="2">
    <source>
        <dbReference type="ARBA" id="ARBA00003120"/>
    </source>
</evidence>
<dbReference type="GO" id="GO:0031071">
    <property type="term" value="F:cysteine desulfurase activity"/>
    <property type="evidence" value="ECO:0007669"/>
    <property type="project" value="UniProtKB-EC"/>
</dbReference>
<evidence type="ECO:0000256" key="9">
    <source>
        <dbReference type="ARBA" id="ARBA00023004"/>
    </source>
</evidence>
<comment type="catalytic activity">
    <reaction evidence="11">
        <text>(sulfur carrier)-H + L-cysteine = (sulfur carrier)-SH + L-alanine</text>
        <dbReference type="Rhea" id="RHEA:43892"/>
        <dbReference type="Rhea" id="RHEA-COMP:14737"/>
        <dbReference type="Rhea" id="RHEA-COMP:14739"/>
        <dbReference type="ChEBI" id="CHEBI:29917"/>
        <dbReference type="ChEBI" id="CHEBI:35235"/>
        <dbReference type="ChEBI" id="CHEBI:57972"/>
        <dbReference type="ChEBI" id="CHEBI:64428"/>
        <dbReference type="EC" id="2.8.1.7"/>
    </reaction>
</comment>
<evidence type="ECO:0000256" key="4">
    <source>
        <dbReference type="ARBA" id="ARBA00012239"/>
    </source>
</evidence>
<dbReference type="InterPro" id="IPR000192">
    <property type="entry name" value="Aminotrans_V_dom"/>
</dbReference>
<evidence type="ECO:0000259" key="13">
    <source>
        <dbReference type="Pfam" id="PF00266"/>
    </source>
</evidence>
<comment type="caution">
    <text evidence="14">The sequence shown here is derived from an EMBL/GenBank/DDBJ whole genome shotgun (WGS) entry which is preliminary data.</text>
</comment>
<evidence type="ECO:0000256" key="5">
    <source>
        <dbReference type="ARBA" id="ARBA00013558"/>
    </source>
</evidence>
<dbReference type="InterPro" id="IPR015424">
    <property type="entry name" value="PyrdxlP-dep_Trfase"/>
</dbReference>
<dbReference type="InterPro" id="IPR016454">
    <property type="entry name" value="Cysteine_dSase"/>
</dbReference>
<keyword evidence="7" id="KW-0479">Metal-binding</keyword>
<protein>
    <recommendedName>
        <fullName evidence="5">Cysteine desulfurase</fullName>
        <ecNumber evidence="4">2.8.1.7</ecNumber>
    </recommendedName>
</protein>
<evidence type="ECO:0000256" key="6">
    <source>
        <dbReference type="ARBA" id="ARBA00022679"/>
    </source>
</evidence>
<evidence type="ECO:0000256" key="3">
    <source>
        <dbReference type="ARBA" id="ARBA00006490"/>
    </source>
</evidence>
<dbReference type="EC" id="2.8.1.7" evidence="4"/>
<dbReference type="GO" id="GO:0046872">
    <property type="term" value="F:metal ion binding"/>
    <property type="evidence" value="ECO:0007669"/>
    <property type="project" value="UniProtKB-KW"/>
</dbReference>